<dbReference type="EMBL" id="VSIX01000051">
    <property type="protein sequence ID" value="TYB31154.1"/>
    <property type="molecule type" value="Genomic_DNA"/>
</dbReference>
<evidence type="ECO:0000256" key="3">
    <source>
        <dbReference type="ARBA" id="ARBA00022695"/>
    </source>
</evidence>
<keyword evidence="4 7" id="KW-0804">Transcription</keyword>
<dbReference type="Pfam" id="PF04563">
    <property type="entry name" value="RNA_pol_Rpb2_1"/>
    <property type="match status" value="1"/>
</dbReference>
<dbReference type="Pfam" id="PF04561">
    <property type="entry name" value="RNA_pol_Rpb2_2"/>
    <property type="match status" value="2"/>
</dbReference>
<dbReference type="CDD" id="cd00653">
    <property type="entry name" value="RNA_pol_B_RPB2"/>
    <property type="match status" value="1"/>
</dbReference>
<comment type="catalytic activity">
    <reaction evidence="5 7">
        <text>RNA(n) + a ribonucleoside 5'-triphosphate = RNA(n+1) + diphosphate</text>
        <dbReference type="Rhea" id="RHEA:21248"/>
        <dbReference type="Rhea" id="RHEA-COMP:14527"/>
        <dbReference type="Rhea" id="RHEA-COMP:17342"/>
        <dbReference type="ChEBI" id="CHEBI:33019"/>
        <dbReference type="ChEBI" id="CHEBI:61557"/>
        <dbReference type="ChEBI" id="CHEBI:140395"/>
        <dbReference type="EC" id="2.7.7.6"/>
    </reaction>
</comment>
<gene>
    <name evidence="15" type="primary">rpoB</name>
    <name evidence="15" type="ORF">FXF47_05590</name>
</gene>
<feature type="coiled-coil region" evidence="8">
    <location>
        <begin position="917"/>
        <end position="947"/>
    </location>
</feature>
<evidence type="ECO:0000259" key="13">
    <source>
        <dbReference type="Pfam" id="PF04565"/>
    </source>
</evidence>
<evidence type="ECO:0000256" key="1">
    <source>
        <dbReference type="ARBA" id="ARBA00022478"/>
    </source>
</evidence>
<comment type="function">
    <text evidence="7">DNA-dependent RNA polymerase catalyzes the transcription of DNA into RNA using the four ribonucleoside triphosphates as substrates.</text>
</comment>
<dbReference type="InterPro" id="IPR007645">
    <property type="entry name" value="RNA_pol_Rpb2_3"/>
</dbReference>
<reference evidence="15" key="1">
    <citation type="submission" date="2019-08" db="EMBL/GenBank/DDBJ databases">
        <title>Genomic characterization of a novel candidate phylum (ARYD3) from a high temperature, high salinity tertiary oil reservoir in north central Oklahoma, USA.</title>
        <authorList>
            <person name="Youssef N.H."/>
            <person name="Yadav A."/>
            <person name="Elshahed M.S."/>
        </authorList>
    </citation>
    <scope>NUCLEOTIDE SEQUENCE [LARGE SCALE GENOMIC DNA]</scope>
    <source>
        <strain evidence="15">ARYD3</strain>
    </source>
</reference>
<dbReference type="GO" id="GO:0032549">
    <property type="term" value="F:ribonucleoside binding"/>
    <property type="evidence" value="ECO:0007669"/>
    <property type="project" value="InterPro"/>
</dbReference>
<dbReference type="InterPro" id="IPR007642">
    <property type="entry name" value="RNA_pol_Rpb2_2"/>
</dbReference>
<feature type="domain" description="DNA-directed RNA polymerase beta subunit external 1" evidence="14">
    <location>
        <begin position="483"/>
        <end position="548"/>
    </location>
</feature>
<dbReference type="Gene3D" id="3.90.1100.10">
    <property type="match status" value="1"/>
</dbReference>
<feature type="domain" description="RNA polymerase Rpb2" evidence="10">
    <location>
        <begin position="1128"/>
        <end position="1202"/>
    </location>
</feature>
<evidence type="ECO:0000259" key="9">
    <source>
        <dbReference type="Pfam" id="PF00562"/>
    </source>
</evidence>
<dbReference type="InterPro" id="IPR007121">
    <property type="entry name" value="RNA_pol_bsu_CS"/>
</dbReference>
<dbReference type="Gene3D" id="2.30.150.10">
    <property type="entry name" value="DNA-directed RNA polymerase, beta subunit, external 1 domain"/>
    <property type="match status" value="1"/>
</dbReference>
<dbReference type="Gene3D" id="3.90.1110.10">
    <property type="entry name" value="RNA polymerase Rpb2, domain 2"/>
    <property type="match status" value="2"/>
</dbReference>
<dbReference type="GO" id="GO:0000428">
    <property type="term" value="C:DNA-directed RNA polymerase complex"/>
    <property type="evidence" value="ECO:0007669"/>
    <property type="project" value="UniProtKB-KW"/>
</dbReference>
<evidence type="ECO:0000259" key="12">
    <source>
        <dbReference type="Pfam" id="PF04563"/>
    </source>
</evidence>
<dbReference type="InterPro" id="IPR007120">
    <property type="entry name" value="DNA-dir_RNAP_su2_dom"/>
</dbReference>
<feature type="domain" description="DNA-directed RNA polymerase subunit 2 hybrid-binding" evidence="9">
    <location>
        <begin position="610"/>
        <end position="1126"/>
    </location>
</feature>
<dbReference type="InterPro" id="IPR015712">
    <property type="entry name" value="DNA-dir_RNA_pol_su2"/>
</dbReference>
<keyword evidence="2 7" id="KW-0808">Transferase</keyword>
<comment type="caution">
    <text evidence="15">The sequence shown here is derived from an EMBL/GenBank/DDBJ whole genome shotgun (WGS) entry which is preliminary data.</text>
</comment>
<keyword evidence="8" id="KW-0175">Coiled coil</keyword>
<evidence type="ECO:0000313" key="15">
    <source>
        <dbReference type="EMBL" id="TYB31154.1"/>
    </source>
</evidence>
<dbReference type="Pfam" id="PF10385">
    <property type="entry name" value="RNA_pol_Rpb2_45"/>
    <property type="match status" value="1"/>
</dbReference>
<evidence type="ECO:0000259" key="11">
    <source>
        <dbReference type="Pfam" id="PF04561"/>
    </source>
</evidence>
<feature type="non-terminal residue" evidence="15">
    <location>
        <position position="1"/>
    </location>
</feature>
<dbReference type="Gene3D" id="2.40.270.10">
    <property type="entry name" value="DNA-directed RNA polymerase, subunit 2, domain 6"/>
    <property type="match status" value="2"/>
</dbReference>
<comment type="similarity">
    <text evidence="6">Belongs to the RNA polymerase beta chain family.</text>
</comment>
<dbReference type="Pfam" id="PF04565">
    <property type="entry name" value="RNA_pol_Rpb2_3"/>
    <property type="match status" value="1"/>
</dbReference>
<dbReference type="InterPro" id="IPR010243">
    <property type="entry name" value="RNA_pol_bsu_bac"/>
</dbReference>
<dbReference type="EC" id="2.7.7.6" evidence="7"/>
<dbReference type="GO" id="GO:0006351">
    <property type="term" value="P:DNA-templated transcription"/>
    <property type="evidence" value="ECO:0007669"/>
    <property type="project" value="InterPro"/>
</dbReference>
<dbReference type="Pfam" id="PF04560">
    <property type="entry name" value="RNA_pol_Rpb2_7"/>
    <property type="match status" value="1"/>
</dbReference>
<evidence type="ECO:0000256" key="6">
    <source>
        <dbReference type="RuleBase" id="RU000434"/>
    </source>
</evidence>
<dbReference type="Proteomes" id="UP000324143">
    <property type="component" value="Unassembled WGS sequence"/>
</dbReference>
<evidence type="ECO:0000256" key="2">
    <source>
        <dbReference type="ARBA" id="ARBA00022679"/>
    </source>
</evidence>
<dbReference type="InterPro" id="IPR007641">
    <property type="entry name" value="RNA_pol_Rpb2_7"/>
</dbReference>
<dbReference type="Pfam" id="PF00562">
    <property type="entry name" value="RNA_pol_Rpb2_6"/>
    <property type="match status" value="1"/>
</dbReference>
<feature type="domain" description="RNA polymerase beta subunit protrusion" evidence="12">
    <location>
        <begin position="14"/>
        <end position="391"/>
    </location>
</feature>
<protein>
    <recommendedName>
        <fullName evidence="7">DNA-directed RNA polymerase subunit beta</fullName>
        <ecNumber evidence="7">2.7.7.6</ecNumber>
    </recommendedName>
</protein>
<feature type="domain" description="RNA polymerase Rpb2" evidence="11">
    <location>
        <begin position="31"/>
        <end position="131"/>
    </location>
</feature>
<feature type="domain" description="RNA polymerase Rpb2" evidence="11">
    <location>
        <begin position="234"/>
        <end position="346"/>
    </location>
</feature>
<keyword evidence="1 7" id="KW-0240">DNA-directed RNA polymerase</keyword>
<evidence type="ECO:0000256" key="8">
    <source>
        <dbReference type="SAM" id="Coils"/>
    </source>
</evidence>
<name>A0A5D0MBJ9_9BACT</name>
<keyword evidence="3 7" id="KW-0548">Nucleotidyltransferase</keyword>
<dbReference type="SUPFAM" id="SSF64484">
    <property type="entry name" value="beta and beta-prime subunits of DNA dependent RNA-polymerase"/>
    <property type="match status" value="1"/>
</dbReference>
<comment type="subunit">
    <text evidence="7">The RNAP catalytic core consists of 2 alpha, 1 beta, 1 beta' and 1 omega subunit. When a sigma factor is associated with the core the holoenzyme is formed, which can initiate transcription.</text>
</comment>
<sequence>EVFFGKIPLMLDNGSFIFNGAERVIVSQLHRSPGLFLNKEMKGNKERHSARLIPYDGSWIEIFIREKKNKDIMYISIDRKRKIHISTFLRALGYETDDQIFNLFCEEYKVPTDKFGTKFYQEMTLAQDIKDEEGDLIAEKGEKITKKNVEIILDLYDEISIYVEKRKIDIEDGKEEGLRKYIRNTIIAEKAQTQLDEKIGKKGNRFRREEFNKCKEQGVKDGISFYVVKEGNQDIIANTVRTDNYKDTEKALARIYGILRPGSPATVDLAEDLIYDLFFNPNTYNLGEVGRYKLNNVLGKETDEITKQDLTLTNEDLIRSISEVLKLRWEIIEPGDIDHLGNRRVRSVGELLQNHLKIGFYRMKRVIQERMNITEEDKVNPQTLVNSRPVTAIINEFFGSHQLSQYMDQTNILSEITNKRRLSALGPGGLSRERAGFEARDVHYTHYGRICPIETPEGQNIGLITSLASFGSKNRYGFLQTPYQLVEDGKVKDEYEYLDADKEEGKIIAQAKVKLDKNNKFVEDRILARRSGEFIMAKPEDIDYIDISTKQLVSVAAGLIPFLEHDDVSRALMGSNMQRQAVPLVNPQSPIVGTGIEKKLAKDSGYIQVAQRAGTVEKVTANLIVVKVDEDDIDLDNMAADFGENMGRDIYYLEKFRRSNNATCITTRPIVSVGDKVEEGDPLTEGFGTQGGEAAFGQNLLVAFLPWRGYNYEDAIVLSERLVKDNVFDSIHIEELEVEARETKLGREEITRDIPQVMDEMLKDLDENGIIRVGSYVEPGDILVGKVTPKGKSELTPEEKLLRAIFGKIAEDVKDASLRVPPGVRGKVIDVKVFTRKQTEDMEDVIRKERKDDIERIEREQSLRRELVEKRKKELLEHLLVGEKLTKDINMIGPKGTKLKKEDIEMKKIDKLLMEKKALSAKKLKKLKELNETIEEKRREIIKWREQQWKKLLQGDELQPGVIKAVKVYIANKKTIAVGDKMAGRHGNKGVVSTLLPEEDMPYLEDGRPVDVILNPLGVPSRMNVGQILETHLGWAAKKLGYKIATPVFDGATEEQIREWLEKAKLPKDGKTNLYDGYTGEEFDEEVVVGYIYMMKLHHLVDDKLHARATGPYSLVSQQPLGGKAQFGGQRFGEMEVWALEAYGAAHMLREMLTVKSDDVEGRTKMYEAIIRDQTPAEPGIPESFNVLVNELKGLCLNIDFLKEEN</sequence>
<dbReference type="InterPro" id="IPR042107">
    <property type="entry name" value="DNA-dir_RNA_pol_bsu_ext_1_sf"/>
</dbReference>
<dbReference type="PANTHER" id="PTHR20856">
    <property type="entry name" value="DNA-DIRECTED RNA POLYMERASE I SUBUNIT 2"/>
    <property type="match status" value="1"/>
</dbReference>
<dbReference type="HAMAP" id="MF_01321">
    <property type="entry name" value="RNApol_bact_RpoB"/>
    <property type="match status" value="1"/>
</dbReference>
<dbReference type="AlphaFoldDB" id="A0A5D0MBJ9"/>
<dbReference type="GO" id="GO:0003899">
    <property type="term" value="F:DNA-directed RNA polymerase activity"/>
    <property type="evidence" value="ECO:0007669"/>
    <property type="project" value="UniProtKB-EC"/>
</dbReference>
<evidence type="ECO:0000256" key="7">
    <source>
        <dbReference type="RuleBase" id="RU363031"/>
    </source>
</evidence>
<dbReference type="NCBIfam" id="NF001616">
    <property type="entry name" value="PRK00405.1"/>
    <property type="match status" value="1"/>
</dbReference>
<dbReference type="Gene3D" id="2.40.50.150">
    <property type="match status" value="1"/>
</dbReference>
<dbReference type="InterPro" id="IPR037033">
    <property type="entry name" value="DNA-dir_RNAP_su2_hyb_sf"/>
</dbReference>
<evidence type="ECO:0000259" key="10">
    <source>
        <dbReference type="Pfam" id="PF04560"/>
    </source>
</evidence>
<dbReference type="GO" id="GO:0003677">
    <property type="term" value="F:DNA binding"/>
    <property type="evidence" value="ECO:0007669"/>
    <property type="project" value="InterPro"/>
</dbReference>
<evidence type="ECO:0000256" key="4">
    <source>
        <dbReference type="ARBA" id="ARBA00023163"/>
    </source>
</evidence>
<dbReference type="InterPro" id="IPR019462">
    <property type="entry name" value="DNA-dir_RNA_pol_bsu_external_1"/>
</dbReference>
<dbReference type="PROSITE" id="PS01166">
    <property type="entry name" value="RNA_POL_BETA"/>
    <property type="match status" value="1"/>
</dbReference>
<proteinExistence type="inferred from homology"/>
<dbReference type="NCBIfam" id="TIGR02013">
    <property type="entry name" value="rpoB"/>
    <property type="match status" value="1"/>
</dbReference>
<dbReference type="InterPro" id="IPR014724">
    <property type="entry name" value="RNA_pol_RPB2_OB-fold"/>
</dbReference>
<evidence type="ECO:0000256" key="5">
    <source>
        <dbReference type="ARBA" id="ARBA00048552"/>
    </source>
</evidence>
<dbReference type="InterPro" id="IPR037034">
    <property type="entry name" value="RNA_pol_Rpb2_2_sf"/>
</dbReference>
<keyword evidence="16" id="KW-1185">Reference proteome</keyword>
<accession>A0A5D0MBJ9</accession>
<dbReference type="Gene3D" id="2.40.50.100">
    <property type="match status" value="1"/>
</dbReference>
<dbReference type="Gene3D" id="3.90.1800.10">
    <property type="entry name" value="RNA polymerase alpha subunit dimerisation domain"/>
    <property type="match status" value="1"/>
</dbReference>
<evidence type="ECO:0000259" key="14">
    <source>
        <dbReference type="Pfam" id="PF10385"/>
    </source>
</evidence>
<feature type="domain" description="RNA polymerase Rpb2" evidence="13">
    <location>
        <begin position="405"/>
        <end position="470"/>
    </location>
</feature>
<dbReference type="InterPro" id="IPR007644">
    <property type="entry name" value="RNA_pol_bsu_protrusion"/>
</dbReference>
<organism evidence="15 16">
    <name type="scientific">Candidatus Mcinerneyibacterium aminivorans</name>
    <dbReference type="NCBI Taxonomy" id="2703815"/>
    <lineage>
        <taxon>Bacteria</taxon>
        <taxon>Candidatus Macinerneyibacteriota</taxon>
        <taxon>Candidatus Mcinerneyibacteria</taxon>
        <taxon>Candidatus Mcinerneyibacteriales</taxon>
        <taxon>Candidatus Mcinerneyibacteriaceae</taxon>
        <taxon>Candidatus Mcinerneyibacterium</taxon>
    </lineage>
</organism>
<dbReference type="FunFam" id="3.90.1800.10:FF:000001">
    <property type="entry name" value="DNA-directed RNA polymerase subunit beta"/>
    <property type="match status" value="1"/>
</dbReference>
<evidence type="ECO:0000313" key="16">
    <source>
        <dbReference type="Proteomes" id="UP000324143"/>
    </source>
</evidence>